<proteinExistence type="predicted"/>
<protein>
    <submittedName>
        <fullName evidence="2">Uncharacterized protein</fullName>
    </submittedName>
</protein>
<sequence>MGRGRRAGGLAVGCWCAVLAVLAMATVPAARADLIAVKEVVAPEEGLRANLARAFEEFETELESAARQMESEITVSGDFFDLNETASQLDEVFFSKDLEVPMDLDGAHPDLKRVLLNGGTPPGAKLMGALAKIIPSEFQAPTYRPIKLLKFTKRYSFSAGCGLTVKIFGKTPTRDRLFNLSCGKPRLSQSFSYQWEINVPIGPLNFPFTFNINLPDISGFESVLRIANGDLSGLLDLVG</sequence>
<evidence type="ECO:0000313" key="2">
    <source>
        <dbReference type="EMBL" id="WZN58671.1"/>
    </source>
</evidence>
<accession>A0AAX4NY47</accession>
<name>A0AAX4NY47_9CHLO</name>
<evidence type="ECO:0000256" key="1">
    <source>
        <dbReference type="SAM" id="SignalP"/>
    </source>
</evidence>
<keyword evidence="1" id="KW-0732">Signal</keyword>
<feature type="signal peptide" evidence="1">
    <location>
        <begin position="1"/>
        <end position="32"/>
    </location>
</feature>
<organism evidence="2 3">
    <name type="scientific">Chloropicon roscoffensis</name>
    <dbReference type="NCBI Taxonomy" id="1461544"/>
    <lineage>
        <taxon>Eukaryota</taxon>
        <taxon>Viridiplantae</taxon>
        <taxon>Chlorophyta</taxon>
        <taxon>Chloropicophyceae</taxon>
        <taxon>Chloropicales</taxon>
        <taxon>Chloropicaceae</taxon>
        <taxon>Chloropicon</taxon>
    </lineage>
</organism>
<gene>
    <name evidence="2" type="ORF">HKI87_01g01950</name>
</gene>
<evidence type="ECO:0000313" key="3">
    <source>
        <dbReference type="Proteomes" id="UP001472866"/>
    </source>
</evidence>
<dbReference type="AlphaFoldDB" id="A0AAX4NY47"/>
<dbReference type="Proteomes" id="UP001472866">
    <property type="component" value="Chromosome 01"/>
</dbReference>
<feature type="chain" id="PRO_5043825335" evidence="1">
    <location>
        <begin position="33"/>
        <end position="239"/>
    </location>
</feature>
<keyword evidence="3" id="KW-1185">Reference proteome</keyword>
<dbReference type="EMBL" id="CP151501">
    <property type="protein sequence ID" value="WZN58671.1"/>
    <property type="molecule type" value="Genomic_DNA"/>
</dbReference>
<reference evidence="2 3" key="1">
    <citation type="submission" date="2024-03" db="EMBL/GenBank/DDBJ databases">
        <title>Complete genome sequence of the green alga Chloropicon roscoffensis RCC1871.</title>
        <authorList>
            <person name="Lemieux C."/>
            <person name="Pombert J.-F."/>
            <person name="Otis C."/>
            <person name="Turmel M."/>
        </authorList>
    </citation>
    <scope>NUCLEOTIDE SEQUENCE [LARGE SCALE GENOMIC DNA]</scope>
    <source>
        <strain evidence="2 3">RCC1871</strain>
    </source>
</reference>